<dbReference type="Proteomes" id="UP000027138">
    <property type="component" value="Unassembled WGS sequence"/>
</dbReference>
<organism evidence="1 2">
    <name type="scientific">Jatropha curcas</name>
    <name type="common">Barbados nut</name>
    <dbReference type="NCBI Taxonomy" id="180498"/>
    <lineage>
        <taxon>Eukaryota</taxon>
        <taxon>Viridiplantae</taxon>
        <taxon>Streptophyta</taxon>
        <taxon>Embryophyta</taxon>
        <taxon>Tracheophyta</taxon>
        <taxon>Spermatophyta</taxon>
        <taxon>Magnoliopsida</taxon>
        <taxon>eudicotyledons</taxon>
        <taxon>Gunneridae</taxon>
        <taxon>Pentapetalae</taxon>
        <taxon>rosids</taxon>
        <taxon>fabids</taxon>
        <taxon>Malpighiales</taxon>
        <taxon>Euphorbiaceae</taxon>
        <taxon>Crotonoideae</taxon>
        <taxon>Jatropheae</taxon>
        <taxon>Jatropha</taxon>
    </lineage>
</organism>
<reference evidence="1 2" key="1">
    <citation type="journal article" date="2014" name="PLoS ONE">
        <title>Global Analysis of Gene Expression Profiles in Physic Nut (Jatropha curcas L.) Seedlings Exposed to Salt Stress.</title>
        <authorList>
            <person name="Zhang L."/>
            <person name="Zhang C."/>
            <person name="Wu P."/>
            <person name="Chen Y."/>
            <person name="Li M."/>
            <person name="Jiang H."/>
            <person name="Wu G."/>
        </authorList>
    </citation>
    <scope>NUCLEOTIDE SEQUENCE [LARGE SCALE GENOMIC DNA]</scope>
    <source>
        <strain evidence="2">cv. GZQX0401</strain>
        <tissue evidence="1">Young leaves</tissue>
    </source>
</reference>
<dbReference type="EMBL" id="KK914998">
    <property type="protein sequence ID" value="KDP25151.1"/>
    <property type="molecule type" value="Genomic_DNA"/>
</dbReference>
<protein>
    <submittedName>
        <fullName evidence="1">Uncharacterized protein</fullName>
    </submittedName>
</protein>
<proteinExistence type="predicted"/>
<sequence>MSYLQGMVMARSGKTYPALQAWECPVNQWTFGLGYEPTNEDRAKRTRRGRKESVQMQPCLPTLNSYFCKPGETVPYCGF</sequence>
<dbReference type="OrthoDB" id="101614at2759"/>
<dbReference type="AlphaFoldDB" id="A0A067JME3"/>
<evidence type="ECO:0000313" key="2">
    <source>
        <dbReference type="Proteomes" id="UP000027138"/>
    </source>
</evidence>
<evidence type="ECO:0000313" key="1">
    <source>
        <dbReference type="EMBL" id="KDP25151.1"/>
    </source>
</evidence>
<accession>A0A067JME3</accession>
<keyword evidence="2" id="KW-1185">Reference proteome</keyword>
<gene>
    <name evidence="1" type="ORF">JCGZ_24251</name>
</gene>
<name>A0A067JME3_JATCU</name>